<keyword evidence="7" id="KW-1185">Reference proteome</keyword>
<keyword evidence="4" id="KW-0539">Nucleus</keyword>
<dbReference type="InterPro" id="IPR036322">
    <property type="entry name" value="WD40_repeat_dom_sf"/>
</dbReference>
<dbReference type="InterPro" id="IPR037867">
    <property type="entry name" value="Swd2/WDR82"/>
</dbReference>
<sequence length="333" mass="37788">MIHTQKIQLSDDILRKFRACRVFKDAICPIVNIDWSEDGDSLLEIYQEFITRRKNIMDVIRFAHNNKQCLVASNKGENESAIRLWDIQENRYVRAVKLNSAVCRGTGLIIHPNRDLVLISCTDGKVLIFNFKLDTPLAIQQTKHKAPSCAFDPDGRVLVVSTEDQKLTLFDCKAYTTFDTFDLSKHIESHQYIEHVSFSVDGRLLLVKTNTGRLLSFGSFRGEFYKEYKLSDKSSSLLKSASIPTFSSDSQYIFYGLTDASVAVWSANTGEHITNFVGHVGQPRCLAFNPKKALFASGKFFLTLKVPFNAHTFSSILLACVNLIWWQPKLDIN</sequence>
<evidence type="ECO:0000259" key="5">
    <source>
        <dbReference type="Pfam" id="PF12894"/>
    </source>
</evidence>
<evidence type="ECO:0000256" key="2">
    <source>
        <dbReference type="ARBA" id="ARBA00022574"/>
    </source>
</evidence>
<feature type="domain" description="Anaphase-promoting complex subunit 4-like WD40" evidence="5">
    <location>
        <begin position="112"/>
        <end position="187"/>
    </location>
</feature>
<keyword evidence="2" id="KW-0853">WD repeat</keyword>
<evidence type="ECO:0000256" key="1">
    <source>
        <dbReference type="ARBA" id="ARBA00004123"/>
    </source>
</evidence>
<dbReference type="STRING" id="441375.B6AHE9"/>
<dbReference type="OMA" id="HNEGYIR"/>
<protein>
    <recommendedName>
        <fullName evidence="5">Anaphase-promoting complex subunit 4-like WD40 domain-containing protein</fullName>
    </recommendedName>
</protein>
<name>B6AHE9_CRYMR</name>
<reference evidence="6" key="1">
    <citation type="submission" date="2008-06" db="EMBL/GenBank/DDBJ databases">
        <authorList>
            <person name="Lorenzi H."/>
            <person name="Inman J."/>
            <person name="Miller J."/>
            <person name="Schobel S."/>
            <person name="Amedeo P."/>
            <person name="Caler E.V."/>
            <person name="da Silva J."/>
        </authorList>
    </citation>
    <scope>NUCLEOTIDE SEQUENCE [LARGE SCALE GENOMIC DNA]</scope>
    <source>
        <strain evidence="6">RN66</strain>
    </source>
</reference>
<dbReference type="VEuPathDB" id="CryptoDB:CMU_005670"/>
<organism evidence="6 7">
    <name type="scientific">Cryptosporidium muris (strain RN66)</name>
    <dbReference type="NCBI Taxonomy" id="441375"/>
    <lineage>
        <taxon>Eukaryota</taxon>
        <taxon>Sar</taxon>
        <taxon>Alveolata</taxon>
        <taxon>Apicomplexa</taxon>
        <taxon>Conoidasida</taxon>
        <taxon>Coccidia</taxon>
        <taxon>Eucoccidiorida</taxon>
        <taxon>Eimeriorina</taxon>
        <taxon>Cryptosporidiidae</taxon>
        <taxon>Cryptosporidium</taxon>
    </lineage>
</organism>
<dbReference type="AlphaFoldDB" id="B6AHE9"/>
<dbReference type="GO" id="GO:0003682">
    <property type="term" value="F:chromatin binding"/>
    <property type="evidence" value="ECO:0007669"/>
    <property type="project" value="TreeGrafter"/>
</dbReference>
<dbReference type="Gene3D" id="2.130.10.10">
    <property type="entry name" value="YVTN repeat-like/Quinoprotein amine dehydrogenase"/>
    <property type="match status" value="2"/>
</dbReference>
<dbReference type="InterPro" id="IPR015943">
    <property type="entry name" value="WD40/YVTN_repeat-like_dom_sf"/>
</dbReference>
<evidence type="ECO:0000313" key="6">
    <source>
        <dbReference type="EMBL" id="EEA07644.1"/>
    </source>
</evidence>
<dbReference type="GO" id="GO:0048188">
    <property type="term" value="C:Set1C/COMPASS complex"/>
    <property type="evidence" value="ECO:0007669"/>
    <property type="project" value="TreeGrafter"/>
</dbReference>
<proteinExistence type="predicted"/>
<dbReference type="RefSeq" id="XP_002141993.1">
    <property type="nucleotide sequence ID" value="XM_002141957.1"/>
</dbReference>
<dbReference type="InterPro" id="IPR024977">
    <property type="entry name" value="Apc4-like_WD40_dom"/>
</dbReference>
<evidence type="ECO:0000256" key="4">
    <source>
        <dbReference type="ARBA" id="ARBA00023242"/>
    </source>
</evidence>
<dbReference type="PANTHER" id="PTHR19861:SF0">
    <property type="entry name" value="WD REPEAT-CONTAINING PROTEIN 82"/>
    <property type="match status" value="1"/>
</dbReference>
<dbReference type="OrthoDB" id="27537at2759"/>
<dbReference type="PANTHER" id="PTHR19861">
    <property type="entry name" value="WD40 REPEAT PROTEIN SWD2"/>
    <property type="match status" value="1"/>
</dbReference>
<dbReference type="EMBL" id="DS989734">
    <property type="protein sequence ID" value="EEA07644.1"/>
    <property type="molecule type" value="Genomic_DNA"/>
</dbReference>
<dbReference type="Proteomes" id="UP000001460">
    <property type="component" value="Unassembled WGS sequence"/>
</dbReference>
<dbReference type="SUPFAM" id="SSF50978">
    <property type="entry name" value="WD40 repeat-like"/>
    <property type="match status" value="1"/>
</dbReference>
<dbReference type="eggNOG" id="KOG1446">
    <property type="taxonomic scope" value="Eukaryota"/>
</dbReference>
<gene>
    <name evidence="6" type="ORF">CMU_005670</name>
</gene>
<evidence type="ECO:0000313" key="7">
    <source>
        <dbReference type="Proteomes" id="UP000001460"/>
    </source>
</evidence>
<comment type="subcellular location">
    <subcellularLocation>
        <location evidence="1">Nucleus</location>
    </subcellularLocation>
</comment>
<evidence type="ECO:0000256" key="3">
    <source>
        <dbReference type="ARBA" id="ARBA00022737"/>
    </source>
</evidence>
<dbReference type="GeneID" id="6997062"/>
<accession>B6AHE9</accession>
<dbReference type="Pfam" id="PF12894">
    <property type="entry name" value="ANAPC4_WD40"/>
    <property type="match status" value="1"/>
</dbReference>
<keyword evidence="3" id="KW-0677">Repeat</keyword>